<sequence>MHPGRSSKGFTSPYLLLELSRRTLQLIDLLPPTDSHHLLTALHSNQILRNKNNNGFGKKWIHLGQWGMIHRKRLLRAHAPLLAPLSEDGGAEGLQAISRVFRTFLG</sequence>
<dbReference type="EMBL" id="BPLR01012159">
    <property type="protein sequence ID" value="GIY51772.1"/>
    <property type="molecule type" value="Genomic_DNA"/>
</dbReference>
<evidence type="ECO:0000313" key="2">
    <source>
        <dbReference type="Proteomes" id="UP001054945"/>
    </source>
</evidence>
<reference evidence="1 2" key="1">
    <citation type="submission" date="2021-06" db="EMBL/GenBank/DDBJ databases">
        <title>Caerostris extrusa draft genome.</title>
        <authorList>
            <person name="Kono N."/>
            <person name="Arakawa K."/>
        </authorList>
    </citation>
    <scope>NUCLEOTIDE SEQUENCE [LARGE SCALE GENOMIC DNA]</scope>
</reference>
<comment type="caution">
    <text evidence="1">The sequence shown here is derived from an EMBL/GenBank/DDBJ whole genome shotgun (WGS) entry which is preliminary data.</text>
</comment>
<gene>
    <name evidence="1" type="ORF">CEXT_264681</name>
</gene>
<proteinExistence type="predicted"/>
<protein>
    <recommendedName>
        <fullName evidence="3">Maturase K</fullName>
    </recommendedName>
</protein>
<accession>A0AAV4U1Z0</accession>
<dbReference type="AlphaFoldDB" id="A0AAV4U1Z0"/>
<keyword evidence="2" id="KW-1185">Reference proteome</keyword>
<organism evidence="1 2">
    <name type="scientific">Caerostris extrusa</name>
    <name type="common">Bark spider</name>
    <name type="synonym">Caerostris bankana</name>
    <dbReference type="NCBI Taxonomy" id="172846"/>
    <lineage>
        <taxon>Eukaryota</taxon>
        <taxon>Metazoa</taxon>
        <taxon>Ecdysozoa</taxon>
        <taxon>Arthropoda</taxon>
        <taxon>Chelicerata</taxon>
        <taxon>Arachnida</taxon>
        <taxon>Araneae</taxon>
        <taxon>Araneomorphae</taxon>
        <taxon>Entelegynae</taxon>
        <taxon>Araneoidea</taxon>
        <taxon>Araneidae</taxon>
        <taxon>Caerostris</taxon>
    </lineage>
</organism>
<name>A0AAV4U1Z0_CAEEX</name>
<dbReference type="Proteomes" id="UP001054945">
    <property type="component" value="Unassembled WGS sequence"/>
</dbReference>
<evidence type="ECO:0008006" key="3">
    <source>
        <dbReference type="Google" id="ProtNLM"/>
    </source>
</evidence>
<evidence type="ECO:0000313" key="1">
    <source>
        <dbReference type="EMBL" id="GIY51772.1"/>
    </source>
</evidence>